<dbReference type="CDD" id="cd00156">
    <property type="entry name" value="REC"/>
    <property type="match status" value="1"/>
</dbReference>
<dbReference type="SUPFAM" id="SSF52172">
    <property type="entry name" value="CheY-like"/>
    <property type="match status" value="1"/>
</dbReference>
<organism evidence="3">
    <name type="scientific">hydrothermal vent metagenome</name>
    <dbReference type="NCBI Taxonomy" id="652676"/>
    <lineage>
        <taxon>unclassified sequences</taxon>
        <taxon>metagenomes</taxon>
        <taxon>ecological metagenomes</taxon>
    </lineage>
</organism>
<dbReference type="Pfam" id="PF00072">
    <property type="entry name" value="Response_reg"/>
    <property type="match status" value="1"/>
</dbReference>
<sequence length="202" mass="22886">MAEKTQLSVDEVAELLMTSPLRVFEWVQQGRLHVHLQDGLNTVFSREDLRFFAQMRGLNISRPDNGRQRILIVDNDPRLTRFLVDLFDTLSETVVATAVHTAFEAGQHLQRGGPDIVLMDLMLSNQEGVEMCRRIKSDHATRHVRLVTMVDYLNAEQVQRSLMLGAEACLAKPLDHQKLFKAMGLCMEIPEENVVAGTETCQ</sequence>
<dbReference type="InterPro" id="IPR001789">
    <property type="entry name" value="Sig_transdc_resp-reg_receiver"/>
</dbReference>
<keyword evidence="1" id="KW-0597">Phosphoprotein</keyword>
<evidence type="ECO:0000259" key="2">
    <source>
        <dbReference type="PROSITE" id="PS50110"/>
    </source>
</evidence>
<dbReference type="GO" id="GO:0000160">
    <property type="term" value="P:phosphorelay signal transduction system"/>
    <property type="evidence" value="ECO:0007669"/>
    <property type="project" value="InterPro"/>
</dbReference>
<dbReference type="InterPro" id="IPR011006">
    <property type="entry name" value="CheY-like_superfamily"/>
</dbReference>
<dbReference type="PANTHER" id="PTHR44591">
    <property type="entry name" value="STRESS RESPONSE REGULATOR PROTEIN 1"/>
    <property type="match status" value="1"/>
</dbReference>
<dbReference type="PANTHER" id="PTHR44591:SF3">
    <property type="entry name" value="RESPONSE REGULATORY DOMAIN-CONTAINING PROTEIN"/>
    <property type="match status" value="1"/>
</dbReference>
<evidence type="ECO:0000313" key="3">
    <source>
        <dbReference type="EMBL" id="VAX00059.1"/>
    </source>
</evidence>
<reference evidence="3" key="1">
    <citation type="submission" date="2018-06" db="EMBL/GenBank/DDBJ databases">
        <authorList>
            <person name="Zhirakovskaya E."/>
        </authorList>
    </citation>
    <scope>NUCLEOTIDE SEQUENCE</scope>
</reference>
<dbReference type="PROSITE" id="PS50110">
    <property type="entry name" value="RESPONSE_REGULATORY"/>
    <property type="match status" value="1"/>
</dbReference>
<dbReference type="AlphaFoldDB" id="A0A3B1A2S7"/>
<evidence type="ECO:0000256" key="1">
    <source>
        <dbReference type="ARBA" id="ARBA00022553"/>
    </source>
</evidence>
<name>A0A3B1A2S7_9ZZZZ</name>
<dbReference type="Gene3D" id="3.40.50.2300">
    <property type="match status" value="1"/>
</dbReference>
<gene>
    <name evidence="3" type="ORF">MNBD_GAMMA19-510</name>
</gene>
<dbReference type="EMBL" id="UOFV01000197">
    <property type="protein sequence ID" value="VAX00059.1"/>
    <property type="molecule type" value="Genomic_DNA"/>
</dbReference>
<proteinExistence type="predicted"/>
<feature type="domain" description="Response regulatory" evidence="2">
    <location>
        <begin position="69"/>
        <end position="187"/>
    </location>
</feature>
<dbReference type="InterPro" id="IPR050595">
    <property type="entry name" value="Bact_response_regulator"/>
</dbReference>
<dbReference type="SMART" id="SM00448">
    <property type="entry name" value="REC"/>
    <property type="match status" value="1"/>
</dbReference>
<accession>A0A3B1A2S7</accession>
<protein>
    <recommendedName>
        <fullName evidence="2">Response regulatory domain-containing protein</fullName>
    </recommendedName>
</protein>